<dbReference type="OrthoDB" id="10059415at2759"/>
<gene>
    <name evidence="5" type="primary">RvY_18046-1</name>
    <name evidence="5" type="synonym">RvY_18046.1</name>
    <name evidence="5" type="ORF">RvY_18046</name>
</gene>
<dbReference type="Proteomes" id="UP000186922">
    <property type="component" value="Unassembled WGS sequence"/>
</dbReference>
<comment type="similarity">
    <text evidence="1">Belongs to the CDR2 family.</text>
</comment>
<evidence type="ECO:0000256" key="1">
    <source>
        <dbReference type="ARBA" id="ARBA00009019"/>
    </source>
</evidence>
<feature type="region of interest" description="Disordered" evidence="4">
    <location>
        <begin position="321"/>
        <end position="340"/>
    </location>
</feature>
<keyword evidence="6" id="KW-1185">Reference proteome</keyword>
<evidence type="ECO:0000256" key="4">
    <source>
        <dbReference type="SAM" id="MobiDB-lite"/>
    </source>
</evidence>
<feature type="coiled-coil region" evidence="3">
    <location>
        <begin position="46"/>
        <end position="87"/>
    </location>
</feature>
<evidence type="ECO:0000313" key="6">
    <source>
        <dbReference type="Proteomes" id="UP000186922"/>
    </source>
</evidence>
<evidence type="ECO:0000256" key="3">
    <source>
        <dbReference type="SAM" id="Coils"/>
    </source>
</evidence>
<organism evidence="5 6">
    <name type="scientific">Ramazzottius varieornatus</name>
    <name type="common">Water bear</name>
    <name type="synonym">Tardigrade</name>
    <dbReference type="NCBI Taxonomy" id="947166"/>
    <lineage>
        <taxon>Eukaryota</taxon>
        <taxon>Metazoa</taxon>
        <taxon>Ecdysozoa</taxon>
        <taxon>Tardigrada</taxon>
        <taxon>Eutardigrada</taxon>
        <taxon>Parachela</taxon>
        <taxon>Hypsibioidea</taxon>
        <taxon>Ramazzottiidae</taxon>
        <taxon>Ramazzottius</taxon>
    </lineage>
</organism>
<sequence length="417" mass="47829">MYKSTSTSGSSNISDGQDDDESSANFSRHKHDWTYEFDLQLAAELGKTLLQRNQELERDLSAYQDLAEDQALEIDFLNKQVQLLRDESGTRLAACEMLDGQLHELKRSEGNLTELRNLDYLRITRLQDTVEVLQSRSDELQAQVTELKRKKWEDKFAAQSTLTGSTTNGGNGLPRSISHGEALKSAAHHRSTTESDDEDQEESENRILREKVRLLQRQVTDERKQRDLLQNQVANIMADNTSLWSQLNHVTKDATTWRDKLENLTTKYAEEISALNEQREKAQPADTIVENNSAQQLSILDEIADSLRDRFLDDLRREQIEHEQEKNSKEEVGAKVKSKTTQTDTGLIIDYLASRGGDPTHGRFERGPPEYKKLFKEIFDIIKRSQEEDAMRASQPGQKSGKNSKPKKQIIHYYNQF</sequence>
<feature type="compositionally biased region" description="Low complexity" evidence="4">
    <location>
        <begin position="1"/>
        <end position="14"/>
    </location>
</feature>
<protein>
    <submittedName>
        <fullName evidence="5">Uncharacterized protein</fullName>
    </submittedName>
</protein>
<dbReference type="EMBL" id="BDGG01000017">
    <property type="protein sequence ID" value="GAV08336.1"/>
    <property type="molecule type" value="Genomic_DNA"/>
</dbReference>
<feature type="region of interest" description="Disordered" evidence="4">
    <location>
        <begin position="160"/>
        <end position="205"/>
    </location>
</feature>
<dbReference type="STRING" id="947166.A0A1D1W500"/>
<evidence type="ECO:0000313" key="5">
    <source>
        <dbReference type="EMBL" id="GAV08336.1"/>
    </source>
</evidence>
<dbReference type="PANTHER" id="PTHR19232:SF7">
    <property type="entry name" value="CENTROCORTIN, ISOFORM A"/>
    <property type="match status" value="1"/>
</dbReference>
<evidence type="ECO:0000256" key="2">
    <source>
        <dbReference type="ARBA" id="ARBA00023054"/>
    </source>
</evidence>
<feature type="compositionally biased region" description="Basic and acidic residues" evidence="4">
    <location>
        <begin position="321"/>
        <end position="334"/>
    </location>
</feature>
<reference evidence="5 6" key="1">
    <citation type="journal article" date="2016" name="Nat. Commun.">
        <title>Extremotolerant tardigrade genome and improved radiotolerance of human cultured cells by tardigrade-unique protein.</title>
        <authorList>
            <person name="Hashimoto T."/>
            <person name="Horikawa D.D."/>
            <person name="Saito Y."/>
            <person name="Kuwahara H."/>
            <person name="Kozuka-Hata H."/>
            <person name="Shin-I T."/>
            <person name="Minakuchi Y."/>
            <person name="Ohishi K."/>
            <person name="Motoyama A."/>
            <person name="Aizu T."/>
            <person name="Enomoto A."/>
            <person name="Kondo K."/>
            <person name="Tanaka S."/>
            <person name="Hara Y."/>
            <person name="Koshikawa S."/>
            <person name="Sagara H."/>
            <person name="Miura T."/>
            <person name="Yokobori S."/>
            <person name="Miyagawa K."/>
            <person name="Suzuki Y."/>
            <person name="Kubo T."/>
            <person name="Oyama M."/>
            <person name="Kohara Y."/>
            <person name="Fujiyama A."/>
            <person name="Arakawa K."/>
            <person name="Katayama T."/>
            <person name="Toyoda A."/>
            <person name="Kunieda T."/>
        </authorList>
    </citation>
    <scope>NUCLEOTIDE SEQUENCE [LARGE SCALE GENOMIC DNA]</scope>
    <source>
        <strain evidence="5 6">YOKOZUNA-1</strain>
    </source>
</reference>
<comment type="caution">
    <text evidence="5">The sequence shown here is derived from an EMBL/GenBank/DDBJ whole genome shotgun (WGS) entry which is preliminary data.</text>
</comment>
<proteinExistence type="inferred from homology"/>
<keyword evidence="2 3" id="KW-0175">Coiled coil</keyword>
<feature type="coiled-coil region" evidence="3">
    <location>
        <begin position="123"/>
        <end position="150"/>
    </location>
</feature>
<dbReference type="InterPro" id="IPR026079">
    <property type="entry name" value="CDR2"/>
</dbReference>
<feature type="region of interest" description="Disordered" evidence="4">
    <location>
        <begin position="386"/>
        <end position="417"/>
    </location>
</feature>
<dbReference type="PANTHER" id="PTHR19232">
    <property type="entry name" value="CENTROCORTIN FAMILY MEMBER"/>
    <property type="match status" value="1"/>
</dbReference>
<feature type="region of interest" description="Disordered" evidence="4">
    <location>
        <begin position="1"/>
        <end position="25"/>
    </location>
</feature>
<name>A0A1D1W500_RAMVA</name>
<accession>A0A1D1W500</accession>
<dbReference type="AlphaFoldDB" id="A0A1D1W500"/>